<accession>A0A3N6NY38</accession>
<evidence type="ECO:0000256" key="3">
    <source>
        <dbReference type="SAM" id="Phobius"/>
    </source>
</evidence>
<name>A0A3N6NY38_9BURK</name>
<feature type="domain" description="GGDEF" evidence="4">
    <location>
        <begin position="476"/>
        <end position="610"/>
    </location>
</feature>
<dbReference type="Gene3D" id="3.30.70.270">
    <property type="match status" value="1"/>
</dbReference>
<dbReference type="InterPro" id="IPR043128">
    <property type="entry name" value="Rev_trsase/Diguanyl_cyclase"/>
</dbReference>
<dbReference type="PANTHER" id="PTHR45138:SF24">
    <property type="entry name" value="DIGUANYLATE CYCLASE DGCC-RELATED"/>
    <property type="match status" value="1"/>
</dbReference>
<evidence type="ECO:0000256" key="2">
    <source>
        <dbReference type="SAM" id="MobiDB-lite"/>
    </source>
</evidence>
<evidence type="ECO:0000313" key="5">
    <source>
        <dbReference type="EMBL" id="RQH05753.1"/>
    </source>
</evidence>
<comment type="caution">
    <text evidence="5">The sequence shown here is derived from an EMBL/GenBank/DDBJ whole genome shotgun (WGS) entry which is preliminary data.</text>
</comment>
<dbReference type="Pfam" id="PF00990">
    <property type="entry name" value="GGDEF"/>
    <property type="match status" value="1"/>
</dbReference>
<reference evidence="5 6" key="1">
    <citation type="submission" date="2018-11" db="EMBL/GenBank/DDBJ databases">
        <title>Paraburkholderia sp. DHOA04, isolated from soil.</title>
        <authorList>
            <person name="Gao Z.-H."/>
            <person name="Qiu L.-H."/>
            <person name="Fu J.-C."/>
        </authorList>
    </citation>
    <scope>NUCLEOTIDE SEQUENCE [LARGE SCALE GENOMIC DNA]</scope>
    <source>
        <strain evidence="5 6">DHOA04</strain>
    </source>
</reference>
<dbReference type="InterPro" id="IPR000160">
    <property type="entry name" value="GGDEF_dom"/>
</dbReference>
<dbReference type="GO" id="GO:1902201">
    <property type="term" value="P:negative regulation of bacterial-type flagellum-dependent cell motility"/>
    <property type="evidence" value="ECO:0007669"/>
    <property type="project" value="TreeGrafter"/>
</dbReference>
<evidence type="ECO:0000259" key="4">
    <source>
        <dbReference type="PROSITE" id="PS50887"/>
    </source>
</evidence>
<dbReference type="SMART" id="SM00267">
    <property type="entry name" value="GGDEF"/>
    <property type="match status" value="1"/>
</dbReference>
<evidence type="ECO:0000256" key="1">
    <source>
        <dbReference type="ARBA" id="ARBA00012528"/>
    </source>
</evidence>
<dbReference type="SUPFAM" id="SSF55073">
    <property type="entry name" value="Nucleotide cyclase"/>
    <property type="match status" value="1"/>
</dbReference>
<protein>
    <recommendedName>
        <fullName evidence="1">diguanylate cyclase</fullName>
        <ecNumber evidence="1">2.7.7.65</ecNumber>
    </recommendedName>
</protein>
<keyword evidence="3" id="KW-0472">Membrane</keyword>
<dbReference type="AlphaFoldDB" id="A0A3N6NY38"/>
<sequence>MTMRTFFRRSPPKVGPHQSKFSRSWLGFAQPVLVLLVILNILTNVAQDWWGFNKLNQDTAQTLDSRVSVLAGRIEDRVKTMDVISLAVSDALDGGRANDETLESITVRHQPLLGSVAIAVLDPAGHLRAASQPLNGIYVPWLAGIQQQGCASLSTGKTWLAPFGQDYGIMLAQPHFDRAGRVDACIVIAIPQRQNILQGATLPIGTVALLRNADNQVIARYPSLSTLSFGQTYTWKRFERAGPTPGSYYLHSPVDGIDRLGTSRTINLTRAGEHWTLKLSVATSVYRASWWSNVYFDVAGALIESALLVAGLVLLRRESRLNRQVAESARVVSAVVEHTPNAVALVDQHTGKIKQGNARLNAVFSAMASAGESIEQLFASPADWAAVRDGKRTEPCAMLARSGPVHMLVRCTRLGESAGDTDDPLLVLLVDVDEQYRKMSQLRSEADFDPLTGLANRRHFEHVAAQAVALAQLHDTQVAVLGLDLDHFKRVNDTWGHDAGDRVLELVARLFKASLRDHDLPARMGGEEFAAILPGANAEQAHTVAERIRVAVQGTPVVLEDGQVVHITVSIGAAMYRPGEADLQETLKRADAALYRAKQSGRNRIEMDVHDDGTGGPQDGGEDRHAAVTAAADV</sequence>
<dbReference type="GO" id="GO:0043709">
    <property type="term" value="P:cell adhesion involved in single-species biofilm formation"/>
    <property type="evidence" value="ECO:0007669"/>
    <property type="project" value="TreeGrafter"/>
</dbReference>
<proteinExistence type="predicted"/>
<dbReference type="GO" id="GO:0052621">
    <property type="term" value="F:diguanylate cyclase activity"/>
    <property type="evidence" value="ECO:0007669"/>
    <property type="project" value="UniProtKB-EC"/>
</dbReference>
<organism evidence="5 6">
    <name type="scientific">Paraburkholderia dinghuensis</name>
    <dbReference type="NCBI Taxonomy" id="2305225"/>
    <lineage>
        <taxon>Bacteria</taxon>
        <taxon>Pseudomonadati</taxon>
        <taxon>Pseudomonadota</taxon>
        <taxon>Betaproteobacteria</taxon>
        <taxon>Burkholderiales</taxon>
        <taxon>Burkholderiaceae</taxon>
        <taxon>Paraburkholderia</taxon>
    </lineage>
</organism>
<evidence type="ECO:0000313" key="6">
    <source>
        <dbReference type="Proteomes" id="UP000272778"/>
    </source>
</evidence>
<feature type="region of interest" description="Disordered" evidence="2">
    <location>
        <begin position="607"/>
        <end position="634"/>
    </location>
</feature>
<gene>
    <name evidence="5" type="ORF">D1Y85_14145</name>
</gene>
<dbReference type="FunFam" id="3.30.70.270:FF:000001">
    <property type="entry name" value="Diguanylate cyclase domain protein"/>
    <property type="match status" value="1"/>
</dbReference>
<dbReference type="CDD" id="cd01949">
    <property type="entry name" value="GGDEF"/>
    <property type="match status" value="1"/>
</dbReference>
<dbReference type="NCBIfam" id="TIGR00254">
    <property type="entry name" value="GGDEF"/>
    <property type="match status" value="1"/>
</dbReference>
<keyword evidence="6" id="KW-1185">Reference proteome</keyword>
<feature type="transmembrane region" description="Helical" evidence="3">
    <location>
        <begin position="21"/>
        <end position="42"/>
    </location>
</feature>
<keyword evidence="3" id="KW-0812">Transmembrane</keyword>
<dbReference type="EC" id="2.7.7.65" evidence="1"/>
<dbReference type="PROSITE" id="PS50887">
    <property type="entry name" value="GGDEF"/>
    <property type="match status" value="1"/>
</dbReference>
<dbReference type="InterPro" id="IPR050469">
    <property type="entry name" value="Diguanylate_Cyclase"/>
</dbReference>
<dbReference type="EMBL" id="RQIS01000009">
    <property type="protein sequence ID" value="RQH05753.1"/>
    <property type="molecule type" value="Genomic_DNA"/>
</dbReference>
<dbReference type="Proteomes" id="UP000272778">
    <property type="component" value="Unassembled WGS sequence"/>
</dbReference>
<dbReference type="GO" id="GO:0005886">
    <property type="term" value="C:plasma membrane"/>
    <property type="evidence" value="ECO:0007669"/>
    <property type="project" value="TreeGrafter"/>
</dbReference>
<dbReference type="OrthoDB" id="9813903at2"/>
<dbReference type="PANTHER" id="PTHR45138">
    <property type="entry name" value="REGULATORY COMPONENTS OF SENSORY TRANSDUCTION SYSTEM"/>
    <property type="match status" value="1"/>
</dbReference>
<keyword evidence="3" id="KW-1133">Transmembrane helix</keyword>
<dbReference type="InterPro" id="IPR029787">
    <property type="entry name" value="Nucleotide_cyclase"/>
</dbReference>